<dbReference type="InterPro" id="IPR003406">
    <property type="entry name" value="Glyco_trans_14"/>
</dbReference>
<protein>
    <submittedName>
        <fullName evidence="7">Uncharacterized protein</fullName>
    </submittedName>
</protein>
<name>A0A8T0IXG1_CERPU</name>
<gene>
    <name evidence="7" type="ORF">KC19_2G199400</name>
</gene>
<comment type="subcellular location">
    <subcellularLocation>
        <location evidence="1">Membrane</location>
        <topology evidence="1">Single-pass type II membrane protein</topology>
    </subcellularLocation>
</comment>
<dbReference type="Proteomes" id="UP000822688">
    <property type="component" value="Chromosome 2"/>
</dbReference>
<dbReference type="AlphaFoldDB" id="A0A8T0IXG1"/>
<keyword evidence="2" id="KW-0328">Glycosyltransferase</keyword>
<keyword evidence="5" id="KW-0325">Glycoprotein</keyword>
<reference evidence="7" key="1">
    <citation type="submission" date="2020-06" db="EMBL/GenBank/DDBJ databases">
        <title>WGS assembly of Ceratodon purpureus strain R40.</title>
        <authorList>
            <person name="Carey S.B."/>
            <person name="Jenkins J."/>
            <person name="Shu S."/>
            <person name="Lovell J.T."/>
            <person name="Sreedasyam A."/>
            <person name="Maumus F."/>
            <person name="Tiley G.P."/>
            <person name="Fernandez-Pozo N."/>
            <person name="Barry K."/>
            <person name="Chen C."/>
            <person name="Wang M."/>
            <person name="Lipzen A."/>
            <person name="Daum C."/>
            <person name="Saski C.A."/>
            <person name="Payton A.C."/>
            <person name="Mcbreen J.C."/>
            <person name="Conrad R.E."/>
            <person name="Kollar L.M."/>
            <person name="Olsson S."/>
            <person name="Huttunen S."/>
            <person name="Landis J.B."/>
            <person name="Wickett N.J."/>
            <person name="Johnson M.G."/>
            <person name="Rensing S.A."/>
            <person name="Grimwood J."/>
            <person name="Schmutz J."/>
            <person name="Mcdaniel S.F."/>
        </authorList>
    </citation>
    <scope>NUCLEOTIDE SEQUENCE</scope>
    <source>
        <strain evidence="7">R40</strain>
    </source>
</reference>
<accession>A0A8T0IXG1</accession>
<dbReference type="Pfam" id="PF02485">
    <property type="entry name" value="Branch"/>
    <property type="match status" value="1"/>
</dbReference>
<comment type="caution">
    <text evidence="7">The sequence shown here is derived from an EMBL/GenBank/DDBJ whole genome shotgun (WGS) entry which is preliminary data.</text>
</comment>
<evidence type="ECO:0000256" key="3">
    <source>
        <dbReference type="ARBA" id="ARBA00022679"/>
    </source>
</evidence>
<dbReference type="EMBL" id="CM026422">
    <property type="protein sequence ID" value="KAG0587893.1"/>
    <property type="molecule type" value="Genomic_DNA"/>
</dbReference>
<evidence type="ECO:0000256" key="1">
    <source>
        <dbReference type="ARBA" id="ARBA00004606"/>
    </source>
</evidence>
<keyword evidence="3" id="KW-0808">Transferase</keyword>
<keyword evidence="4 6" id="KW-0472">Membrane</keyword>
<evidence type="ECO:0000256" key="4">
    <source>
        <dbReference type="ARBA" id="ARBA00023136"/>
    </source>
</evidence>
<organism evidence="7 8">
    <name type="scientific">Ceratodon purpureus</name>
    <name type="common">Fire moss</name>
    <name type="synonym">Dicranum purpureum</name>
    <dbReference type="NCBI Taxonomy" id="3225"/>
    <lineage>
        <taxon>Eukaryota</taxon>
        <taxon>Viridiplantae</taxon>
        <taxon>Streptophyta</taxon>
        <taxon>Embryophyta</taxon>
        <taxon>Bryophyta</taxon>
        <taxon>Bryophytina</taxon>
        <taxon>Bryopsida</taxon>
        <taxon>Dicranidae</taxon>
        <taxon>Pseudoditrichales</taxon>
        <taxon>Ditrichaceae</taxon>
        <taxon>Ceratodon</taxon>
    </lineage>
</organism>
<keyword evidence="8" id="KW-1185">Reference proteome</keyword>
<dbReference type="PANTHER" id="PTHR31042">
    <property type="entry name" value="CORE-2/I-BRANCHING BETA-1,6-N-ACETYLGLUCOSAMINYLTRANSFERASE FAMILY PROTEIN-RELATED"/>
    <property type="match status" value="1"/>
</dbReference>
<dbReference type="InterPro" id="IPR044174">
    <property type="entry name" value="BC10-like"/>
</dbReference>
<dbReference type="PANTHER" id="PTHR31042:SF137">
    <property type="entry name" value="GLYCOSYL TRANSFERASE, FAMILY 14"/>
    <property type="match status" value="1"/>
</dbReference>
<dbReference type="GO" id="GO:0016020">
    <property type="term" value="C:membrane"/>
    <property type="evidence" value="ECO:0007669"/>
    <property type="project" value="UniProtKB-SubCell"/>
</dbReference>
<keyword evidence="6" id="KW-1133">Transmembrane helix</keyword>
<dbReference type="EMBL" id="CM026422">
    <property type="protein sequence ID" value="KAG0587894.1"/>
    <property type="molecule type" value="Genomic_DNA"/>
</dbReference>
<evidence type="ECO:0000313" key="7">
    <source>
        <dbReference type="EMBL" id="KAG0587895.1"/>
    </source>
</evidence>
<dbReference type="EMBL" id="CM026422">
    <property type="protein sequence ID" value="KAG0587895.1"/>
    <property type="molecule type" value="Genomic_DNA"/>
</dbReference>
<evidence type="ECO:0000256" key="2">
    <source>
        <dbReference type="ARBA" id="ARBA00022676"/>
    </source>
</evidence>
<keyword evidence="6" id="KW-0812">Transmembrane</keyword>
<evidence type="ECO:0000313" key="8">
    <source>
        <dbReference type="Proteomes" id="UP000822688"/>
    </source>
</evidence>
<sequence length="454" mass="51982">MDTLKYLSKWKSFTRETSLITTTSSPRSMGSFLKNQFLDVWLVRVAIGALVLGLVFLFKLLLDSQPGLIPVDFRIGSLNPSAESAAEDCLKGCSNPSDPNATRLPPSIFPNSYLPCKDYIKPGSSTHDLSNVSKFFHTAVEDSELLHAAQDAATQPLPPGKPRIAFLFITRASIPHEALWERFFAGADEESYSIYTHNSSVLGVDYSNTSVFYNRSVPTKNTWRFTITLVDVFRRLMAFALLDTAKANMWFVLLSETCIPVRSFPYVYDYFMNSTTSFVEGFSPQERFLKYEKWEPVVEKKDVRKGELWMSMHRRHAGMVVGDVTFYRKFKLDCHTECVKDEMFAQTLLHVKDPQGIANRSITYADWHYNHRGSPRLHTAQLINSTLFTKIQNRTENLDGQYWDSTDEWDHKLLRDCVYNGRPHSPCFLFARKFSGEKEDVQALLNIPKTVMGY</sequence>
<feature type="transmembrane region" description="Helical" evidence="6">
    <location>
        <begin position="41"/>
        <end position="62"/>
    </location>
</feature>
<evidence type="ECO:0000256" key="5">
    <source>
        <dbReference type="ARBA" id="ARBA00023180"/>
    </source>
</evidence>
<proteinExistence type="predicted"/>
<dbReference type="GO" id="GO:0016757">
    <property type="term" value="F:glycosyltransferase activity"/>
    <property type="evidence" value="ECO:0007669"/>
    <property type="project" value="UniProtKB-KW"/>
</dbReference>
<evidence type="ECO:0000256" key="6">
    <source>
        <dbReference type="SAM" id="Phobius"/>
    </source>
</evidence>